<name>G8R0V4_OWEHD</name>
<dbReference type="PANTHER" id="PTHR32060:SF22">
    <property type="entry name" value="CARBOXYL-TERMINAL-PROCESSING PEPTIDASE 3, CHLOROPLASTIC"/>
    <property type="match status" value="1"/>
</dbReference>
<evidence type="ECO:0000256" key="6">
    <source>
        <dbReference type="SAM" id="SignalP"/>
    </source>
</evidence>
<dbReference type="AlphaFoldDB" id="G8R0V4"/>
<proteinExistence type="inferred from homology"/>
<organism evidence="8 9">
    <name type="scientific">Owenweeksia hongkongensis (strain DSM 17368 / CIP 108786 / JCM 12287 / NRRL B-23963 / UST20020801)</name>
    <dbReference type="NCBI Taxonomy" id="926562"/>
    <lineage>
        <taxon>Bacteria</taxon>
        <taxon>Pseudomonadati</taxon>
        <taxon>Bacteroidota</taxon>
        <taxon>Flavobacteriia</taxon>
        <taxon>Flavobacteriales</taxon>
        <taxon>Owenweeksiaceae</taxon>
        <taxon>Owenweeksia</taxon>
    </lineage>
</organism>
<evidence type="ECO:0000256" key="5">
    <source>
        <dbReference type="RuleBase" id="RU004404"/>
    </source>
</evidence>
<dbReference type="CDD" id="cd07560">
    <property type="entry name" value="Peptidase_S41_CPP"/>
    <property type="match status" value="1"/>
</dbReference>
<keyword evidence="2 5" id="KW-0645">Protease</keyword>
<feature type="signal peptide" evidence="6">
    <location>
        <begin position="1"/>
        <end position="25"/>
    </location>
</feature>
<evidence type="ECO:0000256" key="4">
    <source>
        <dbReference type="ARBA" id="ARBA00022825"/>
    </source>
</evidence>
<dbReference type="PROSITE" id="PS50106">
    <property type="entry name" value="PDZ"/>
    <property type="match status" value="1"/>
</dbReference>
<dbReference type="InterPro" id="IPR020992">
    <property type="entry name" value="Tail_Prtase_C"/>
</dbReference>
<dbReference type="NCBIfam" id="TIGR00225">
    <property type="entry name" value="prc"/>
    <property type="match status" value="1"/>
</dbReference>
<dbReference type="Pfam" id="PF00595">
    <property type="entry name" value="PDZ"/>
    <property type="match status" value="1"/>
</dbReference>
<dbReference type="SMART" id="SM00228">
    <property type="entry name" value="PDZ"/>
    <property type="match status" value="1"/>
</dbReference>
<dbReference type="InterPro" id="IPR005151">
    <property type="entry name" value="Tail-specific_protease"/>
</dbReference>
<dbReference type="EMBL" id="CP003156">
    <property type="protein sequence ID" value="AEV33831.1"/>
    <property type="molecule type" value="Genomic_DNA"/>
</dbReference>
<dbReference type="GO" id="GO:0006508">
    <property type="term" value="P:proteolysis"/>
    <property type="evidence" value="ECO:0007669"/>
    <property type="project" value="UniProtKB-KW"/>
</dbReference>
<dbReference type="Gene3D" id="3.90.226.10">
    <property type="entry name" value="2-enoyl-CoA Hydratase, Chain A, domain 1"/>
    <property type="match status" value="1"/>
</dbReference>
<dbReference type="GO" id="GO:0004175">
    <property type="term" value="F:endopeptidase activity"/>
    <property type="evidence" value="ECO:0007669"/>
    <property type="project" value="TreeGrafter"/>
</dbReference>
<dbReference type="eggNOG" id="COG0793">
    <property type="taxonomic scope" value="Bacteria"/>
</dbReference>
<dbReference type="InterPro" id="IPR040573">
    <property type="entry name" value="TSP_N"/>
</dbReference>
<gene>
    <name evidence="8" type="ordered locus">Oweho_2873</name>
</gene>
<dbReference type="InterPro" id="IPR029045">
    <property type="entry name" value="ClpP/crotonase-like_dom_sf"/>
</dbReference>
<evidence type="ECO:0000256" key="2">
    <source>
        <dbReference type="ARBA" id="ARBA00022670"/>
    </source>
</evidence>
<dbReference type="SUPFAM" id="SSF50156">
    <property type="entry name" value="PDZ domain-like"/>
    <property type="match status" value="1"/>
</dbReference>
<evidence type="ECO:0000256" key="3">
    <source>
        <dbReference type="ARBA" id="ARBA00022801"/>
    </source>
</evidence>
<feature type="domain" description="PDZ" evidence="7">
    <location>
        <begin position="249"/>
        <end position="322"/>
    </location>
</feature>
<sequence>MINKFKYLLLGAVLAVGLAFSLPHGEESKKDKVIVNLVYNVLNTSHFAPQVINDDFSSKVFDHFIESLDYNKRFLLASDVEGLEKYRTKLDDEFKNSELNFFDEAFGVYDTRFNNAKGYFEEILAEPFDFTVEESFETDDEKLEYAKDEAELKERWRLYLKQRALGRIEEDMHDQEKALADNDTTVDQKTFAELEEKAREKELELHEDWFNNLEDLERIDWVGVYMNSITNIYDPHTQYFAPERKEDFEISMTGQLEGIGAQLQQKGDYITISKIITGSACWKQGDLEEGDKILKVAQEGDKEDEAVDLVGMSVRKAVKYIRGPKGTEVILTVQKLDGSKMVVPIVRDVVELEATFAKSAVLGEGEDKIGYIRLPKFYVDFYGDSNHNCAEDVKAELEKLKKDNVKGVVLDLRNNGGGTLQGVIDIVGLFIDQGPVVQVKAPGTAPKVLSDKNKGTTYDGPLVVMVNQFSASASEIFAAAIQDYNRGIIIGSKSTFGKGTVQNILDMDRAVNFTYNDVKPLGALKLTIQKYYRVNGGTPQLKGVVPEIILPDNYNYIEFGEKEEEFALPYDEIAPAKYTEWKEGTGAYAKAIKNSNKRVKDSPKFALIDEYAQWLKDERENTVLSLNYEAYHKEQDEFREESKKYDNMRKTDDSIMVASNTVDIPMWDATEEKQKERDRWFKGLKKDLYLHEAFEVAKDLK</sequence>
<dbReference type="PATRIC" id="fig|926562.3.peg.2891"/>
<dbReference type="SUPFAM" id="SSF52096">
    <property type="entry name" value="ClpP/crotonase"/>
    <property type="match status" value="1"/>
</dbReference>
<comment type="similarity">
    <text evidence="1 5">Belongs to the peptidase S41A family.</text>
</comment>
<dbReference type="Proteomes" id="UP000005631">
    <property type="component" value="Chromosome"/>
</dbReference>
<dbReference type="FunFam" id="3.90.226.10:FF:000090">
    <property type="entry name" value="Tail-specific protease"/>
    <property type="match status" value="1"/>
</dbReference>
<dbReference type="MEROPS" id="S41.001"/>
<keyword evidence="3 5" id="KW-0378">Hydrolase</keyword>
<dbReference type="STRING" id="926562.Oweho_2873"/>
<evidence type="ECO:0000313" key="8">
    <source>
        <dbReference type="EMBL" id="AEV33831.1"/>
    </source>
</evidence>
<feature type="chain" id="PRO_5003515281" evidence="6">
    <location>
        <begin position="26"/>
        <end position="701"/>
    </location>
</feature>
<dbReference type="InterPro" id="IPR001478">
    <property type="entry name" value="PDZ"/>
</dbReference>
<keyword evidence="4 5" id="KW-0720">Serine protease</keyword>
<dbReference type="InterPro" id="IPR004447">
    <property type="entry name" value="Peptidase_S41A"/>
</dbReference>
<dbReference type="Pfam" id="PF03572">
    <property type="entry name" value="Peptidase_S41"/>
    <property type="match status" value="1"/>
</dbReference>
<keyword evidence="6" id="KW-0732">Signal</keyword>
<evidence type="ECO:0000313" key="9">
    <source>
        <dbReference type="Proteomes" id="UP000005631"/>
    </source>
</evidence>
<dbReference type="PANTHER" id="PTHR32060">
    <property type="entry name" value="TAIL-SPECIFIC PROTEASE"/>
    <property type="match status" value="1"/>
</dbReference>
<dbReference type="SMART" id="SM00245">
    <property type="entry name" value="TSPc"/>
    <property type="match status" value="1"/>
</dbReference>
<reference evidence="8 9" key="1">
    <citation type="journal article" date="2012" name="Stand. Genomic Sci.">
        <title>Genome sequence of the orange-pigmented seawater bacterium Owenweeksia hongkongensis type strain (UST20020801(T)).</title>
        <authorList>
            <person name="Riedel T."/>
            <person name="Held B."/>
            <person name="Nolan M."/>
            <person name="Lucas S."/>
            <person name="Lapidus A."/>
            <person name="Tice H."/>
            <person name="Del Rio T.G."/>
            <person name="Cheng J.F."/>
            <person name="Han C."/>
            <person name="Tapia R."/>
            <person name="Goodwin L.A."/>
            <person name="Pitluck S."/>
            <person name="Liolios K."/>
            <person name="Mavromatis K."/>
            <person name="Pagani I."/>
            <person name="Ivanova N."/>
            <person name="Mikhailova N."/>
            <person name="Pati A."/>
            <person name="Chen A."/>
            <person name="Palaniappan K."/>
            <person name="Rohde M."/>
            <person name="Tindall B.J."/>
            <person name="Detter J.C."/>
            <person name="Goker M."/>
            <person name="Woyke T."/>
            <person name="Bristow J."/>
            <person name="Eisen J.A."/>
            <person name="Markowitz V."/>
            <person name="Hugenholtz P."/>
            <person name="Klenk H.P."/>
            <person name="Kyrpides N.C."/>
        </authorList>
    </citation>
    <scope>NUCLEOTIDE SEQUENCE</scope>
    <source>
        <strain evidence="9">DSM 17368 / JCM 12287 / NRRL B-23963</strain>
    </source>
</reference>
<dbReference type="HOGENOM" id="CLU_016199_1_1_10"/>
<protein>
    <submittedName>
        <fullName evidence="8">C-terminal processing peptidase</fullName>
    </submittedName>
</protein>
<dbReference type="Pfam" id="PF11818">
    <property type="entry name" value="DUF3340"/>
    <property type="match status" value="1"/>
</dbReference>
<evidence type="ECO:0000256" key="1">
    <source>
        <dbReference type="ARBA" id="ARBA00009179"/>
    </source>
</evidence>
<dbReference type="GO" id="GO:0008236">
    <property type="term" value="F:serine-type peptidase activity"/>
    <property type="evidence" value="ECO:0007669"/>
    <property type="project" value="UniProtKB-KW"/>
</dbReference>
<dbReference type="Pfam" id="PF17804">
    <property type="entry name" value="TSP_NTD"/>
    <property type="match status" value="1"/>
</dbReference>
<dbReference type="RefSeq" id="WP_014203180.1">
    <property type="nucleotide sequence ID" value="NC_016599.1"/>
</dbReference>
<dbReference type="Gene3D" id="2.30.42.10">
    <property type="match status" value="1"/>
</dbReference>
<dbReference type="GO" id="GO:0030288">
    <property type="term" value="C:outer membrane-bounded periplasmic space"/>
    <property type="evidence" value="ECO:0007669"/>
    <property type="project" value="TreeGrafter"/>
</dbReference>
<accession>G8R0V4</accession>
<keyword evidence="9" id="KW-1185">Reference proteome</keyword>
<dbReference type="InterPro" id="IPR036034">
    <property type="entry name" value="PDZ_sf"/>
</dbReference>
<dbReference type="KEGG" id="oho:Oweho_2873"/>
<dbReference type="GO" id="GO:0007165">
    <property type="term" value="P:signal transduction"/>
    <property type="evidence" value="ECO:0007669"/>
    <property type="project" value="TreeGrafter"/>
</dbReference>
<evidence type="ECO:0000259" key="7">
    <source>
        <dbReference type="PROSITE" id="PS50106"/>
    </source>
</evidence>